<name>A0A3A8JMN0_9BACT</name>
<dbReference type="Pfam" id="PF04392">
    <property type="entry name" value="ABC_sub_bind"/>
    <property type="match status" value="1"/>
</dbReference>
<dbReference type="PANTHER" id="PTHR35271">
    <property type="entry name" value="ABC TRANSPORTER, SUBSTRATE-BINDING LIPOPROTEIN-RELATED"/>
    <property type="match status" value="1"/>
</dbReference>
<sequence length="345" mass="35479">MLRAPPGRSVAEDRGRGLPLLPERAAMTTLWRLALLTLLLPAVALAQTSPRSPARPRVVAVKSSSLAPYASFLAGFASEARADVTELTLEESPTEAARVFKSLAAQKPALVLALGPLAANAARRSLGEDVPVLFAMVPYHEKYGLEAPNVTGIALTSDFGPELAALKAVAPAAKRVGILHDPRSSAGAVAQARSAGAALGLTIVPLAVEAQERVGGVLEGAAGKVDGLLMVADKTVGNASVVQALIAFSASRGVPLVALTASQVKEGATLALAPAPLALGQQAGRLANRIIHEKVDPGALAVARPEGLDLSFNLTAAKKSGPSCDVALEVLRFAARRDFAVKVYE</sequence>
<gene>
    <name evidence="1" type="ORF">D7X32_34110</name>
</gene>
<dbReference type="OrthoDB" id="9776955at2"/>
<dbReference type="Proteomes" id="UP000268313">
    <property type="component" value="Unassembled WGS sequence"/>
</dbReference>
<dbReference type="PANTHER" id="PTHR35271:SF1">
    <property type="entry name" value="ABC TRANSPORTER, SUBSTRATE-BINDING LIPOPROTEIN"/>
    <property type="match status" value="1"/>
</dbReference>
<dbReference type="InterPro" id="IPR007487">
    <property type="entry name" value="ABC_transpt-TYRBP-like"/>
</dbReference>
<proteinExistence type="predicted"/>
<dbReference type="Gene3D" id="3.40.50.2300">
    <property type="match status" value="2"/>
</dbReference>
<evidence type="ECO:0000313" key="2">
    <source>
        <dbReference type="Proteomes" id="UP000268313"/>
    </source>
</evidence>
<accession>A0A3A8JMN0</accession>
<dbReference type="EMBL" id="RAWE01000192">
    <property type="protein sequence ID" value="RKG97032.1"/>
    <property type="molecule type" value="Genomic_DNA"/>
</dbReference>
<organism evidence="1 2">
    <name type="scientific">Corallococcus carmarthensis</name>
    <dbReference type="NCBI Taxonomy" id="2316728"/>
    <lineage>
        <taxon>Bacteria</taxon>
        <taxon>Pseudomonadati</taxon>
        <taxon>Myxococcota</taxon>
        <taxon>Myxococcia</taxon>
        <taxon>Myxococcales</taxon>
        <taxon>Cystobacterineae</taxon>
        <taxon>Myxococcaceae</taxon>
        <taxon>Corallococcus</taxon>
    </lineage>
</organism>
<dbReference type="AlphaFoldDB" id="A0A3A8JMN0"/>
<evidence type="ECO:0000313" key="1">
    <source>
        <dbReference type="EMBL" id="RKG97032.1"/>
    </source>
</evidence>
<comment type="caution">
    <text evidence="1">The sequence shown here is derived from an EMBL/GenBank/DDBJ whole genome shotgun (WGS) entry which is preliminary data.</text>
</comment>
<keyword evidence="2" id="KW-1185">Reference proteome</keyword>
<protein>
    <submittedName>
        <fullName evidence="1">ABC transporter substrate-binding protein</fullName>
    </submittedName>
</protein>
<reference evidence="2" key="1">
    <citation type="submission" date="2018-09" db="EMBL/GenBank/DDBJ databases">
        <authorList>
            <person name="Livingstone P.G."/>
            <person name="Whitworth D.E."/>
        </authorList>
    </citation>
    <scope>NUCLEOTIDE SEQUENCE [LARGE SCALE GENOMIC DNA]</scope>
    <source>
        <strain evidence="2">CA043D</strain>
    </source>
</reference>